<evidence type="ECO:0000313" key="3">
    <source>
        <dbReference type="Proteomes" id="UP000037237"/>
    </source>
</evidence>
<dbReference type="AlphaFoldDB" id="A0A0M0BQB2"/>
<accession>A0A0M0BQB2</accession>
<comment type="caution">
    <text evidence="2">The sequence shown here is derived from an EMBL/GenBank/DDBJ whole genome shotgun (WGS) entry which is preliminary data.</text>
</comment>
<gene>
    <name evidence="2" type="ORF">AC477_04805</name>
</gene>
<feature type="region of interest" description="Disordered" evidence="1">
    <location>
        <begin position="82"/>
        <end position="102"/>
    </location>
</feature>
<dbReference type="EMBL" id="LFWU01000119">
    <property type="protein sequence ID" value="KON30634.1"/>
    <property type="molecule type" value="Genomic_DNA"/>
</dbReference>
<evidence type="ECO:0000256" key="1">
    <source>
        <dbReference type="SAM" id="MobiDB-lite"/>
    </source>
</evidence>
<protein>
    <submittedName>
        <fullName evidence="2">Uncharacterized protein</fullName>
    </submittedName>
</protein>
<dbReference type="Proteomes" id="UP000037237">
    <property type="component" value="Unassembled WGS sequence"/>
</dbReference>
<proteinExistence type="predicted"/>
<evidence type="ECO:0000313" key="2">
    <source>
        <dbReference type="EMBL" id="KON30634.1"/>
    </source>
</evidence>
<name>A0A0M0BQB2_9ARCH</name>
<organism evidence="2 3">
    <name type="scientific">miscellaneous Crenarchaeota group-1 archaeon SG8-32-1</name>
    <dbReference type="NCBI Taxonomy" id="1685124"/>
    <lineage>
        <taxon>Archaea</taxon>
        <taxon>Candidatus Bathyarchaeota</taxon>
        <taxon>MCG-1</taxon>
    </lineage>
</organism>
<reference evidence="2 3" key="1">
    <citation type="submission" date="2015-06" db="EMBL/GenBank/DDBJ databases">
        <title>New insights into the roles of widespread benthic archaea in carbon and nitrogen cycling.</title>
        <authorList>
            <person name="Lazar C.S."/>
            <person name="Baker B.J."/>
            <person name="Seitz K.W."/>
            <person name="Hyde A.S."/>
            <person name="Dick G.J."/>
            <person name="Hinrichs K.-U."/>
            <person name="Teske A.P."/>
        </authorList>
    </citation>
    <scope>NUCLEOTIDE SEQUENCE [LARGE SCALE GENOMIC DNA]</scope>
    <source>
        <strain evidence="2">SG8-32-1</strain>
    </source>
</reference>
<sequence length="102" mass="11929">MKFIVGKRCFNAFGARTESISNAFCASAHNDSRFYKHLPQQTQDKTLYYFTNNGNKICSTNKHTKIKIQDKKNKKQNIHRYIKKLNPINKHNKNTSLKPKNV</sequence>